<dbReference type="GO" id="GO:0003723">
    <property type="term" value="F:RNA binding"/>
    <property type="evidence" value="ECO:0007669"/>
    <property type="project" value="UniProtKB-UniRule"/>
</dbReference>
<dbReference type="GO" id="GO:0006417">
    <property type="term" value="P:regulation of translation"/>
    <property type="evidence" value="ECO:0007669"/>
    <property type="project" value="UniProtKB-UniRule"/>
</dbReference>
<dbReference type="Gene3D" id="4.10.60.30">
    <property type="entry name" value="Nanos, RNA-binding domain"/>
    <property type="match status" value="1"/>
</dbReference>
<evidence type="ECO:0000256" key="6">
    <source>
        <dbReference type="ARBA" id="ARBA00022845"/>
    </source>
</evidence>
<feature type="region of interest" description="Disordered" evidence="9">
    <location>
        <begin position="369"/>
        <end position="431"/>
    </location>
</feature>
<dbReference type="PROSITE" id="PS51522">
    <property type="entry name" value="ZF_NANOS"/>
    <property type="match status" value="1"/>
</dbReference>
<evidence type="ECO:0000256" key="9">
    <source>
        <dbReference type="SAM" id="MobiDB-lite"/>
    </source>
</evidence>
<feature type="compositionally biased region" description="Polar residues" evidence="9">
    <location>
        <begin position="55"/>
        <end position="66"/>
    </location>
</feature>
<evidence type="ECO:0000256" key="2">
    <source>
        <dbReference type="ARBA" id="ARBA00022490"/>
    </source>
</evidence>
<reference evidence="11" key="1">
    <citation type="submission" date="2021-02" db="EMBL/GenBank/DDBJ databases">
        <authorList>
            <person name="Nowell W R."/>
        </authorList>
    </citation>
    <scope>NUCLEOTIDE SEQUENCE</scope>
</reference>
<keyword evidence="4 8" id="KW-0863">Zinc-finger</keyword>
<comment type="subcellular location">
    <subcellularLocation>
        <location evidence="1">Cytoplasm</location>
    </subcellularLocation>
</comment>
<evidence type="ECO:0000256" key="5">
    <source>
        <dbReference type="ARBA" id="ARBA00022833"/>
    </source>
</evidence>
<comment type="caution">
    <text evidence="11">The sequence shown here is derived from an EMBL/GenBank/DDBJ whole genome shotgun (WGS) entry which is preliminary data.</text>
</comment>
<dbReference type="InterPro" id="IPR038129">
    <property type="entry name" value="Nanos_sf"/>
</dbReference>
<dbReference type="EMBL" id="CAJNOG010001216">
    <property type="protein sequence ID" value="CAF1421602.1"/>
    <property type="molecule type" value="Genomic_DNA"/>
</dbReference>
<feature type="compositionally biased region" description="Polar residues" evidence="9">
    <location>
        <begin position="318"/>
        <end position="337"/>
    </location>
</feature>
<dbReference type="Pfam" id="PF05741">
    <property type="entry name" value="zf-nanos"/>
    <property type="match status" value="1"/>
</dbReference>
<keyword evidence="7 8" id="KW-0694">RNA-binding</keyword>
<evidence type="ECO:0000256" key="4">
    <source>
        <dbReference type="ARBA" id="ARBA00022771"/>
    </source>
</evidence>
<sequence length="633" mass="69864">MESILGRGYSINEESDLIDQYSPLSSTIDEDIEQDDDLFYPEENNVEQEENSSSTVPTSNATLSSSSIDEISGMGLGAFKPPPFKMASVEGTPPPTPLIPRRLLDPINSTTNAFQIMTINTNLPLTPPRSADLNNTNWSMGTAANEIRNNNSLFSRTIDTTPKTTTANLLAPTSFDRYLTSQRRLSDSVFTSSSTLDHPLAMPSLNTTTTSRHQSTSIQHSDNNNETSNLYSYMDHLGDGLPSHINTSCTPSTTSWSTLITSNGTTNDDTISFSSLSRPRIHSNSYAPSTPQLNFKPLQQPSPLQPPPHLASSPFPQRINTTNSLFQPNSNLTPTNGPFSHSSPSFHPQSPATHQTQQLLPIPQQTQRPLWQQQPPHPPPPPLSSSAQQQSQQQQQQQQQHRPLLPIGMPPMPHLQPMQQQQQQQQQQQFQANDAWLLAEMTAMLRQNQQQQQQMAAFNPTITLSSAAQQILAANSNNNNRPLRSEKIDIEIIKHLIREARWKRRCGMKKEVCVFCRNNGENELIYTSHSLKDSVGNVTCPILRAYQCPICGATGAQAHTIKYCQAAGDDNNRHVATPYEKMIRTQCMQTFGLDDNITASMPAIFGPIGSNSPAGSPASLWPALTGGWPGNNL</sequence>
<evidence type="ECO:0000256" key="3">
    <source>
        <dbReference type="ARBA" id="ARBA00022723"/>
    </source>
</evidence>
<feature type="compositionally biased region" description="Low complexity" evidence="9">
    <location>
        <begin position="419"/>
        <end position="431"/>
    </location>
</feature>
<accession>A0A815MDV1</accession>
<keyword evidence="3" id="KW-0479">Metal-binding</keyword>
<organism evidence="11 12">
    <name type="scientific">Adineta steineri</name>
    <dbReference type="NCBI Taxonomy" id="433720"/>
    <lineage>
        <taxon>Eukaryota</taxon>
        <taxon>Metazoa</taxon>
        <taxon>Spiralia</taxon>
        <taxon>Gnathifera</taxon>
        <taxon>Rotifera</taxon>
        <taxon>Eurotatoria</taxon>
        <taxon>Bdelloidea</taxon>
        <taxon>Adinetida</taxon>
        <taxon>Adinetidae</taxon>
        <taxon>Adineta</taxon>
    </lineage>
</organism>
<feature type="compositionally biased region" description="Polar residues" evidence="9">
    <location>
        <begin position="282"/>
        <end position="293"/>
    </location>
</feature>
<feature type="compositionally biased region" description="Low complexity" evidence="9">
    <location>
        <begin position="338"/>
        <end position="357"/>
    </location>
</feature>
<dbReference type="GO" id="GO:0008270">
    <property type="term" value="F:zinc ion binding"/>
    <property type="evidence" value="ECO:0007669"/>
    <property type="project" value="UniProtKB-KW"/>
</dbReference>
<feature type="region of interest" description="Disordered" evidence="9">
    <location>
        <begin position="34"/>
        <end position="66"/>
    </location>
</feature>
<feature type="compositionally biased region" description="Acidic residues" evidence="9">
    <location>
        <begin position="34"/>
        <end position="50"/>
    </location>
</feature>
<dbReference type="InterPro" id="IPR024161">
    <property type="entry name" value="Znf_nanos-typ"/>
</dbReference>
<feature type="compositionally biased region" description="Polar residues" evidence="9">
    <location>
        <begin position="204"/>
        <end position="231"/>
    </location>
</feature>
<keyword evidence="2" id="KW-0963">Cytoplasm</keyword>
<dbReference type="AlphaFoldDB" id="A0A815MDV1"/>
<dbReference type="PANTHER" id="PTHR12887">
    <property type="entry name" value="NANOS PROTEIN"/>
    <property type="match status" value="1"/>
</dbReference>
<comment type="similarity">
    <text evidence="8">Belongs to the nanos family.</text>
</comment>
<feature type="domain" description="Nanos-type" evidence="10">
    <location>
        <begin position="512"/>
        <end position="566"/>
    </location>
</feature>
<gene>
    <name evidence="11" type="ORF">JYZ213_LOCUS39016</name>
</gene>
<keyword evidence="5" id="KW-0862">Zinc</keyword>
<dbReference type="InterPro" id="IPR008705">
    <property type="entry name" value="Nanos/Xcar2"/>
</dbReference>
<evidence type="ECO:0000313" key="12">
    <source>
        <dbReference type="Proteomes" id="UP000663845"/>
    </source>
</evidence>
<protein>
    <recommendedName>
        <fullName evidence="10">Nanos-type domain-containing protein</fullName>
    </recommendedName>
</protein>
<name>A0A815MDV1_9BILA</name>
<evidence type="ECO:0000256" key="1">
    <source>
        <dbReference type="ARBA" id="ARBA00004496"/>
    </source>
</evidence>
<feature type="compositionally biased region" description="Low complexity" evidence="9">
    <location>
        <begin position="384"/>
        <end position="406"/>
    </location>
</feature>
<dbReference type="GO" id="GO:0005737">
    <property type="term" value="C:cytoplasm"/>
    <property type="evidence" value="ECO:0007669"/>
    <property type="project" value="UniProtKB-SubCell"/>
</dbReference>
<keyword evidence="6 8" id="KW-0810">Translation regulation</keyword>
<evidence type="ECO:0000259" key="10">
    <source>
        <dbReference type="PROSITE" id="PS51522"/>
    </source>
</evidence>
<evidence type="ECO:0000256" key="8">
    <source>
        <dbReference type="PROSITE-ProRule" id="PRU00855"/>
    </source>
</evidence>
<evidence type="ECO:0000313" key="11">
    <source>
        <dbReference type="EMBL" id="CAF1421602.1"/>
    </source>
</evidence>
<feature type="region of interest" description="Disordered" evidence="9">
    <location>
        <begin position="196"/>
        <end position="233"/>
    </location>
</feature>
<evidence type="ECO:0000256" key="7">
    <source>
        <dbReference type="ARBA" id="ARBA00022884"/>
    </source>
</evidence>
<feature type="region of interest" description="Disordered" evidence="9">
    <location>
        <begin position="282"/>
        <end position="357"/>
    </location>
</feature>
<dbReference type="Proteomes" id="UP000663845">
    <property type="component" value="Unassembled WGS sequence"/>
</dbReference>
<proteinExistence type="inferred from homology"/>